<reference evidence="1" key="1">
    <citation type="journal article" date="2020" name="G3 (Bethesda)">
        <title>High-Quality Assemblies for Three Invasive Social Wasps from the &lt;i&gt;Vespula&lt;/i&gt; Genus.</title>
        <authorList>
            <person name="Harrop T.W.R."/>
            <person name="Guhlin J."/>
            <person name="McLaughlin G.M."/>
            <person name="Permina E."/>
            <person name="Stockwell P."/>
            <person name="Gilligan J."/>
            <person name="Le Lec M.F."/>
            <person name="Gruber M.A.M."/>
            <person name="Quinn O."/>
            <person name="Lovegrove M."/>
            <person name="Duncan E.J."/>
            <person name="Remnant E.J."/>
            <person name="Van Eeckhoven J."/>
            <person name="Graham B."/>
            <person name="Knapp R.A."/>
            <person name="Langford K.W."/>
            <person name="Kronenberg Z."/>
            <person name="Press M.O."/>
            <person name="Eacker S.M."/>
            <person name="Wilson-Rankin E.E."/>
            <person name="Purcell J."/>
            <person name="Lester P.J."/>
            <person name="Dearden P.K."/>
        </authorList>
    </citation>
    <scope>NUCLEOTIDE SEQUENCE</scope>
    <source>
        <strain evidence="1">Volc-1</strain>
    </source>
</reference>
<dbReference type="Proteomes" id="UP000600918">
    <property type="component" value="Unassembled WGS sequence"/>
</dbReference>
<proteinExistence type="predicted"/>
<keyword evidence="2" id="KW-1185">Reference proteome</keyword>
<evidence type="ECO:0000313" key="2">
    <source>
        <dbReference type="Proteomes" id="UP000600918"/>
    </source>
</evidence>
<protein>
    <submittedName>
        <fullName evidence="1">Uncharacterized protein</fullName>
    </submittedName>
</protein>
<name>A0A834P688_VESPE</name>
<dbReference type="EMBL" id="JACSDY010000004">
    <property type="protein sequence ID" value="KAF7429712.1"/>
    <property type="molecule type" value="Genomic_DNA"/>
</dbReference>
<gene>
    <name evidence="1" type="ORF">H0235_006110</name>
</gene>
<accession>A0A834P688</accession>
<sequence length="100" mass="11469">MNNGSIYNYKDIYFSRLRNFVKVSSVLHGSRFSVGSQETLCSVHFATWPKGLRAIPDWVRFINLRGRAAEYERGEKVNSIEKLADAGWRPARRATFEGDV</sequence>
<evidence type="ECO:0000313" key="1">
    <source>
        <dbReference type="EMBL" id="KAF7429712.1"/>
    </source>
</evidence>
<dbReference type="AlphaFoldDB" id="A0A834P688"/>
<organism evidence="1 2">
    <name type="scientific">Vespula pensylvanica</name>
    <name type="common">Western yellow jacket</name>
    <name type="synonym">Wasp</name>
    <dbReference type="NCBI Taxonomy" id="30213"/>
    <lineage>
        <taxon>Eukaryota</taxon>
        <taxon>Metazoa</taxon>
        <taxon>Ecdysozoa</taxon>
        <taxon>Arthropoda</taxon>
        <taxon>Hexapoda</taxon>
        <taxon>Insecta</taxon>
        <taxon>Pterygota</taxon>
        <taxon>Neoptera</taxon>
        <taxon>Endopterygota</taxon>
        <taxon>Hymenoptera</taxon>
        <taxon>Apocrita</taxon>
        <taxon>Aculeata</taxon>
        <taxon>Vespoidea</taxon>
        <taxon>Vespidae</taxon>
        <taxon>Vespinae</taxon>
        <taxon>Vespula</taxon>
    </lineage>
</organism>
<comment type="caution">
    <text evidence="1">The sequence shown here is derived from an EMBL/GenBank/DDBJ whole genome shotgun (WGS) entry which is preliminary data.</text>
</comment>